<keyword evidence="12" id="KW-1185">Reference proteome</keyword>
<dbReference type="PANTHER" id="PTHR12809:SF2">
    <property type="entry name" value="MEDIATOR OF RNA POLYMERASE II TRANSCRIPTION SUBUNIT 14"/>
    <property type="match status" value="1"/>
</dbReference>
<dbReference type="InterPro" id="IPR013947">
    <property type="entry name" value="Mediator_Med14"/>
</dbReference>
<dbReference type="HOGENOM" id="CLU_1297182_0_0_1"/>
<evidence type="ECO:0000256" key="3">
    <source>
        <dbReference type="ARBA" id="ARBA00019619"/>
    </source>
</evidence>
<name>A0A0C3L991_9AGAM</name>
<gene>
    <name evidence="11" type="ORF">M407DRAFT_5715</name>
</gene>
<dbReference type="PANTHER" id="PTHR12809">
    <property type="entry name" value="MEDIATOR COMPLEX SUBUNIT"/>
    <property type="match status" value="1"/>
</dbReference>
<keyword evidence="5 9" id="KW-0010">Activator</keyword>
<comment type="similarity">
    <text evidence="2 9">Belongs to the Mediator complex subunit 14 family.</text>
</comment>
<dbReference type="Pfam" id="PF08638">
    <property type="entry name" value="Med14"/>
    <property type="match status" value="1"/>
</dbReference>
<evidence type="ECO:0000256" key="9">
    <source>
        <dbReference type="RuleBase" id="RU365082"/>
    </source>
</evidence>
<evidence type="ECO:0000259" key="10">
    <source>
        <dbReference type="Pfam" id="PF08638"/>
    </source>
</evidence>
<evidence type="ECO:0000256" key="7">
    <source>
        <dbReference type="ARBA" id="ARBA00023242"/>
    </source>
</evidence>
<evidence type="ECO:0000256" key="8">
    <source>
        <dbReference type="ARBA" id="ARBA00032007"/>
    </source>
</evidence>
<reference evidence="11 12" key="1">
    <citation type="submission" date="2014-04" db="EMBL/GenBank/DDBJ databases">
        <authorList>
            <consortium name="DOE Joint Genome Institute"/>
            <person name="Kuo A."/>
            <person name="Girlanda M."/>
            <person name="Perotto S."/>
            <person name="Kohler A."/>
            <person name="Nagy L.G."/>
            <person name="Floudas D."/>
            <person name="Copeland A."/>
            <person name="Barry K.W."/>
            <person name="Cichocki N."/>
            <person name="Veneault-Fourrey C."/>
            <person name="LaButti K."/>
            <person name="Lindquist E.A."/>
            <person name="Lipzen A."/>
            <person name="Lundell T."/>
            <person name="Morin E."/>
            <person name="Murat C."/>
            <person name="Sun H."/>
            <person name="Tunlid A."/>
            <person name="Henrissat B."/>
            <person name="Grigoriev I.V."/>
            <person name="Hibbett D.S."/>
            <person name="Martin F."/>
            <person name="Nordberg H.P."/>
            <person name="Cantor M.N."/>
            <person name="Hua S.X."/>
        </authorList>
    </citation>
    <scope>NUCLEOTIDE SEQUENCE [LARGE SCALE GENOMIC DNA]</scope>
    <source>
        <strain evidence="11 12">MUT 4182</strain>
    </source>
</reference>
<keyword evidence="4 9" id="KW-0805">Transcription regulation</keyword>
<comment type="subcellular location">
    <subcellularLocation>
        <location evidence="1 9">Nucleus</location>
    </subcellularLocation>
</comment>
<proteinExistence type="inferred from homology"/>
<evidence type="ECO:0000313" key="11">
    <source>
        <dbReference type="EMBL" id="KIO30378.1"/>
    </source>
</evidence>
<reference evidence="12" key="2">
    <citation type="submission" date="2015-01" db="EMBL/GenBank/DDBJ databases">
        <title>Evolutionary Origins and Diversification of the Mycorrhizal Mutualists.</title>
        <authorList>
            <consortium name="DOE Joint Genome Institute"/>
            <consortium name="Mycorrhizal Genomics Consortium"/>
            <person name="Kohler A."/>
            <person name="Kuo A."/>
            <person name="Nagy L.G."/>
            <person name="Floudas D."/>
            <person name="Copeland A."/>
            <person name="Barry K.W."/>
            <person name="Cichocki N."/>
            <person name="Veneault-Fourrey C."/>
            <person name="LaButti K."/>
            <person name="Lindquist E.A."/>
            <person name="Lipzen A."/>
            <person name="Lundell T."/>
            <person name="Morin E."/>
            <person name="Murat C."/>
            <person name="Riley R."/>
            <person name="Ohm R."/>
            <person name="Sun H."/>
            <person name="Tunlid A."/>
            <person name="Henrissat B."/>
            <person name="Grigoriev I.V."/>
            <person name="Hibbett D.S."/>
            <person name="Martin F."/>
        </authorList>
    </citation>
    <scope>NUCLEOTIDE SEQUENCE [LARGE SCALE GENOMIC DNA]</scope>
    <source>
        <strain evidence="12">MUT 4182</strain>
    </source>
</reference>
<keyword evidence="7 9" id="KW-0539">Nucleus</keyword>
<protein>
    <recommendedName>
        <fullName evidence="3 9">Mediator of RNA polymerase II transcription subunit 14</fullName>
    </recommendedName>
    <alternativeName>
        <fullName evidence="8 9">Mediator complex subunit 14</fullName>
    </alternativeName>
</protein>
<evidence type="ECO:0000313" key="12">
    <source>
        <dbReference type="Proteomes" id="UP000054248"/>
    </source>
</evidence>
<evidence type="ECO:0000256" key="6">
    <source>
        <dbReference type="ARBA" id="ARBA00023163"/>
    </source>
</evidence>
<dbReference type="OrthoDB" id="205099at2759"/>
<dbReference type="GO" id="GO:0070847">
    <property type="term" value="C:core mediator complex"/>
    <property type="evidence" value="ECO:0007669"/>
    <property type="project" value="TreeGrafter"/>
</dbReference>
<feature type="domain" description="Mediator complex subunit MED14 N-terminal" evidence="10">
    <location>
        <begin position="115"/>
        <end position="203"/>
    </location>
</feature>
<dbReference type="GO" id="GO:0016592">
    <property type="term" value="C:mediator complex"/>
    <property type="evidence" value="ECO:0007669"/>
    <property type="project" value="UniProtKB-UniRule"/>
</dbReference>
<dbReference type="InterPro" id="IPR055122">
    <property type="entry name" value="Med14_N"/>
</dbReference>
<comment type="subunit">
    <text evidence="9">Component of the Mediator complex.</text>
</comment>
<accession>A0A0C3L991</accession>
<evidence type="ECO:0000256" key="1">
    <source>
        <dbReference type="ARBA" id="ARBA00004123"/>
    </source>
</evidence>
<dbReference type="EMBL" id="KN822973">
    <property type="protein sequence ID" value="KIO30378.1"/>
    <property type="molecule type" value="Genomic_DNA"/>
</dbReference>
<evidence type="ECO:0000256" key="2">
    <source>
        <dbReference type="ARBA" id="ARBA00007813"/>
    </source>
</evidence>
<sequence length="213" mass="23756">MTQTAYINGITSPLVNGVKGINGISGGSQLSSNPTSTTAVEDDTSVYESDWNPDYLEGHTLEQVAHARPLSNPYANAQIPPYAKLRLIDVDSFRTGHRPTPDELHREIRMTYEGQLPFTQILDRIVQDAYANLTELAEVMPSFSDRERKTRLIQYAVNTRKQIIKVYAISKWARVADDVQKALDVMTFLVRSESKLTASRMVLGNVAGMLHSS</sequence>
<comment type="function">
    <text evidence="9">Component of the Mediator complex, a coactivator involved in the regulated transcription of nearly all RNA polymerase II-dependent genes. Mediator functions as a bridge to convey information from gene-specific regulatory proteins to the basal RNA polymerase II transcription machinery. Mediator is recruited to promoters by direct interactions with regulatory proteins and serves as a scaffold for the assembly of a functional preinitiation complex with RNA polymerase II and the general transcription factors.</text>
</comment>
<dbReference type="STRING" id="1051891.A0A0C3L991"/>
<organism evidence="11 12">
    <name type="scientific">Tulasnella calospora MUT 4182</name>
    <dbReference type="NCBI Taxonomy" id="1051891"/>
    <lineage>
        <taxon>Eukaryota</taxon>
        <taxon>Fungi</taxon>
        <taxon>Dikarya</taxon>
        <taxon>Basidiomycota</taxon>
        <taxon>Agaricomycotina</taxon>
        <taxon>Agaricomycetes</taxon>
        <taxon>Cantharellales</taxon>
        <taxon>Tulasnellaceae</taxon>
        <taxon>Tulasnella</taxon>
    </lineage>
</organism>
<dbReference type="AlphaFoldDB" id="A0A0C3L991"/>
<dbReference type="GO" id="GO:0006357">
    <property type="term" value="P:regulation of transcription by RNA polymerase II"/>
    <property type="evidence" value="ECO:0007669"/>
    <property type="project" value="InterPro"/>
</dbReference>
<keyword evidence="6 9" id="KW-0804">Transcription</keyword>
<feature type="non-terminal residue" evidence="11">
    <location>
        <position position="213"/>
    </location>
</feature>
<dbReference type="Proteomes" id="UP000054248">
    <property type="component" value="Unassembled WGS sequence"/>
</dbReference>
<evidence type="ECO:0000256" key="4">
    <source>
        <dbReference type="ARBA" id="ARBA00023015"/>
    </source>
</evidence>
<evidence type="ECO:0000256" key="5">
    <source>
        <dbReference type="ARBA" id="ARBA00023159"/>
    </source>
</evidence>
<dbReference type="GO" id="GO:0003712">
    <property type="term" value="F:transcription coregulator activity"/>
    <property type="evidence" value="ECO:0007669"/>
    <property type="project" value="UniProtKB-UniRule"/>
</dbReference>